<dbReference type="OrthoDB" id="7827977at2"/>
<feature type="domain" description="ORC1/DEAH AAA+ ATPase" evidence="1">
    <location>
        <begin position="24"/>
        <end position="183"/>
    </location>
</feature>
<name>A0A3M9XQF0_9HYPH</name>
<comment type="caution">
    <text evidence="2">The sequence shown here is derived from an EMBL/GenBank/DDBJ whole genome shotgun (WGS) entry which is preliminary data.</text>
</comment>
<sequence length="369" mass="41778">MPDLHHRLNERAKLVSLILSGRSVLMLAPRRIGKTWLMDRVKEDLERTGARAIKVEVAGLSTEQEFLVELCKAIENAQELRERFTAQVLQRLKQLSGNIESGGLAQAAGRLDPRQFLETLVQELNKGESKTVLLIDEFALFVQEFAKRDADAARRLLYQIRKLWQGSGNVVWFLTGSIGLDEIGRRYDMAGALLGIELIPLEPFSAEEARCFFEELQAQKIIGQFSFADGAFGYFVDELGWLSPYHIEHVLKLVDVSNGAASVEQIEAAFGKILSPNFRLHFAAWDEHIEKNFPPDDARAMRVILGIAAQHAGGEVEATYLARLGPGLERRKLLNHLTALVYDAYLVKDGERWRFRSGLLRRYWIEYVA</sequence>
<organism evidence="2 3">
    <name type="scientific">Methylocystis hirsuta</name>
    <dbReference type="NCBI Taxonomy" id="369798"/>
    <lineage>
        <taxon>Bacteria</taxon>
        <taxon>Pseudomonadati</taxon>
        <taxon>Pseudomonadota</taxon>
        <taxon>Alphaproteobacteria</taxon>
        <taxon>Hyphomicrobiales</taxon>
        <taxon>Methylocystaceae</taxon>
        <taxon>Methylocystis</taxon>
    </lineage>
</organism>
<evidence type="ECO:0000259" key="1">
    <source>
        <dbReference type="Pfam" id="PF13401"/>
    </source>
</evidence>
<accession>A0A3M9XQF0</accession>
<dbReference type="PANTHER" id="PTHR34301:SF8">
    <property type="entry name" value="ATPASE DOMAIN-CONTAINING PROTEIN"/>
    <property type="match status" value="1"/>
</dbReference>
<protein>
    <submittedName>
        <fullName evidence="2">ATP-binding protein</fullName>
    </submittedName>
</protein>
<dbReference type="Proteomes" id="UP000268623">
    <property type="component" value="Unassembled WGS sequence"/>
</dbReference>
<dbReference type="EMBL" id="QWDD01000001">
    <property type="protein sequence ID" value="RNJ49318.1"/>
    <property type="molecule type" value="Genomic_DNA"/>
</dbReference>
<dbReference type="GO" id="GO:0005524">
    <property type="term" value="F:ATP binding"/>
    <property type="evidence" value="ECO:0007669"/>
    <property type="project" value="UniProtKB-KW"/>
</dbReference>
<dbReference type="GO" id="GO:0016887">
    <property type="term" value="F:ATP hydrolysis activity"/>
    <property type="evidence" value="ECO:0007669"/>
    <property type="project" value="InterPro"/>
</dbReference>
<dbReference type="InterPro" id="IPR027417">
    <property type="entry name" value="P-loop_NTPase"/>
</dbReference>
<evidence type="ECO:0000313" key="2">
    <source>
        <dbReference type="EMBL" id="RNJ49318.1"/>
    </source>
</evidence>
<gene>
    <name evidence="2" type="ORF">D1O30_06610</name>
</gene>
<dbReference type="Gene3D" id="3.40.50.300">
    <property type="entry name" value="P-loop containing nucleotide triphosphate hydrolases"/>
    <property type="match status" value="1"/>
</dbReference>
<evidence type="ECO:0000313" key="3">
    <source>
        <dbReference type="Proteomes" id="UP000268623"/>
    </source>
</evidence>
<dbReference type="RefSeq" id="WP_123175287.1">
    <property type="nucleotide sequence ID" value="NZ_QWDD01000001.1"/>
</dbReference>
<dbReference type="PANTHER" id="PTHR34301">
    <property type="entry name" value="DNA-BINDING PROTEIN-RELATED"/>
    <property type="match status" value="1"/>
</dbReference>
<dbReference type="AlphaFoldDB" id="A0A3M9XQF0"/>
<proteinExistence type="predicted"/>
<keyword evidence="2" id="KW-0067">ATP-binding</keyword>
<reference evidence="2 3" key="1">
    <citation type="submission" date="2018-08" db="EMBL/GenBank/DDBJ databases">
        <title>Genome sequence of Methylocystis hirsuta CSC1, a methanotroph able to accumulate PHAs.</title>
        <authorList>
            <person name="Bordel S."/>
            <person name="Rodriguez E."/>
            <person name="Gancedo J."/>
            <person name="Munoz R."/>
        </authorList>
    </citation>
    <scope>NUCLEOTIDE SEQUENCE [LARGE SCALE GENOMIC DNA]</scope>
    <source>
        <strain evidence="2 3">CSC1</strain>
    </source>
</reference>
<dbReference type="SUPFAM" id="SSF52540">
    <property type="entry name" value="P-loop containing nucleoside triphosphate hydrolases"/>
    <property type="match status" value="1"/>
</dbReference>
<dbReference type="InterPro" id="IPR049945">
    <property type="entry name" value="AAA_22"/>
</dbReference>
<keyword evidence="3" id="KW-1185">Reference proteome</keyword>
<dbReference type="Pfam" id="PF13401">
    <property type="entry name" value="AAA_22"/>
    <property type="match status" value="1"/>
</dbReference>
<keyword evidence="2" id="KW-0547">Nucleotide-binding</keyword>